<dbReference type="SUPFAM" id="SSF52540">
    <property type="entry name" value="P-loop containing nucleoside triphosphate hydrolases"/>
    <property type="match status" value="1"/>
</dbReference>
<evidence type="ECO:0000256" key="3">
    <source>
        <dbReference type="PROSITE-ProRule" id="PRU00339"/>
    </source>
</evidence>
<dbReference type="SUPFAM" id="SSF48452">
    <property type="entry name" value="TPR-like"/>
    <property type="match status" value="2"/>
</dbReference>
<proteinExistence type="predicted"/>
<evidence type="ECO:0000313" key="5">
    <source>
        <dbReference type="EMBL" id="MCQ1528220.1"/>
    </source>
</evidence>
<dbReference type="PROSITE" id="PS50005">
    <property type="entry name" value="TPR"/>
    <property type="match status" value="1"/>
</dbReference>
<dbReference type="Gene3D" id="1.10.10.10">
    <property type="entry name" value="Winged helix-like DNA-binding domain superfamily/Winged helix DNA-binding domain"/>
    <property type="match status" value="1"/>
</dbReference>
<sequence length="1016" mass="119157">MEPINVKLFSTPSVTRKDTRIVFPSRKIEALFYYIVVNKEAAREELSSLLWPDANAQTGRKNVRNALYYIKKSLDMDIIISPNRYLVTLNPEAQISLDLDRLLSDDEWIDAYAGDFLQGFAVKDEEAFEDWIINSREKYKSLYVQKLYKKIKEDFTYRDYQSAEQCARRLIEIDEYDEKAYRVLMKAFAEMNMYNKAIDIYNKLSEILEKDLGIIPDIKSRTLFQNIQEIRNSVETERIDKGKKIFYGRKQELAELHSNYNDLKNGRNYNSILIIGEAGIGKTALKDKFLEEIRQDDNFIMESSCYQAEEGFPLRPWNGILSKVFNISEEERLKLPFAWRDILEAFFPSFASYDEKSELTINIKANPLKLKMLEETIISLLSKISRLKKTIVVFDDIQWMDNLSISLLSGILLHITEGVMVIAACRNGYSQRVEDFIVEMVKHNRLNKIELDRFTKEEVVDFARKALPDYNFEDDIYENIYKETEGNTFFIVEYINSLRENREMDMMSARMTDILKSRFIGISEEGVKILNISSMFFDEISIEILAEISGVDKLKLLDILDDLKNRFIIKEIDDKSSPSIIFTHQKLREFIYNIQSDSRKQILHNRIGQILETRLMGDDRDIVLYPKLIYHFSKSGDMESALKYNIKTANFYLDFNHELFPTLYGNYSIDTYHPYLTTEDSLKYLNNIEEQFVKLKESYPIMDQITLLGIAFYHMKGRYLIRQGQYERGIELIKDMISSSLRVGEIDYALKGYRQMIYYGIQTRDMKIMGENIEAGLKMAREYSLNADIGMFLRLCGLYKIMNKEYEQAEELLKQCINRFLSIENCKDKYSMHIAAAYSYLGDIRRYNMRFQSSLEYYDKAISLCESKMAGSSLATFCTNAGQAAFDAGDYIRAKSYFIRAFETYKKVDSIWGRGTAEGYMTLLLMAEGNYKEALESLKRADRYSDKIKNPYEIGLIYRIKAEIRYKMESNNKLSQIFIVYLNMNRSYYCEEGIRCLKEVNDKYQIDILNMFAEQR</sequence>
<keyword evidence="6" id="KW-1185">Reference proteome</keyword>
<dbReference type="SMART" id="SM01043">
    <property type="entry name" value="BTAD"/>
    <property type="match status" value="1"/>
</dbReference>
<gene>
    <name evidence="5" type="ORF">LJD61_01475</name>
</gene>
<evidence type="ECO:0000256" key="1">
    <source>
        <dbReference type="ARBA" id="ARBA00022741"/>
    </source>
</evidence>
<organism evidence="5 6">
    <name type="scientific">Lutispora saccharofermentans</name>
    <dbReference type="NCBI Taxonomy" id="3024236"/>
    <lineage>
        <taxon>Bacteria</taxon>
        <taxon>Bacillati</taxon>
        <taxon>Bacillota</taxon>
        <taxon>Clostridia</taxon>
        <taxon>Lutisporales</taxon>
        <taxon>Lutisporaceae</taxon>
        <taxon>Lutispora</taxon>
    </lineage>
</organism>
<dbReference type="EMBL" id="JAJEKE010000001">
    <property type="protein sequence ID" value="MCQ1528220.1"/>
    <property type="molecule type" value="Genomic_DNA"/>
</dbReference>
<reference evidence="5 6" key="1">
    <citation type="submission" date="2021-10" db="EMBL/GenBank/DDBJ databases">
        <title>Lutispora strain m25 sp. nov., a thermophilic, non-spore-forming bacterium isolated from a lab-scale methanogenic bioreactor digesting anaerobic sludge.</title>
        <authorList>
            <person name="El Houari A."/>
            <person name="Mcdonald J."/>
        </authorList>
    </citation>
    <scope>NUCLEOTIDE SEQUENCE [LARGE SCALE GENOMIC DNA]</scope>
    <source>
        <strain evidence="6">m25</strain>
    </source>
</reference>
<keyword evidence="2" id="KW-0067">ATP-binding</keyword>
<dbReference type="InterPro" id="IPR011990">
    <property type="entry name" value="TPR-like_helical_dom_sf"/>
</dbReference>
<dbReference type="SMART" id="SM00028">
    <property type="entry name" value="TPR"/>
    <property type="match status" value="4"/>
</dbReference>
<evidence type="ECO:0000259" key="4">
    <source>
        <dbReference type="SMART" id="SM01043"/>
    </source>
</evidence>
<dbReference type="PANTHER" id="PTHR16305:SF28">
    <property type="entry name" value="GUANYLATE CYCLASE DOMAIN-CONTAINING PROTEIN"/>
    <property type="match status" value="1"/>
</dbReference>
<keyword evidence="3" id="KW-0802">TPR repeat</keyword>
<protein>
    <submittedName>
        <fullName evidence="5">AAA family ATPase</fullName>
    </submittedName>
</protein>
<dbReference type="Pfam" id="PF13191">
    <property type="entry name" value="AAA_16"/>
    <property type="match status" value="1"/>
</dbReference>
<evidence type="ECO:0000256" key="2">
    <source>
        <dbReference type="ARBA" id="ARBA00022840"/>
    </source>
</evidence>
<comment type="caution">
    <text evidence="5">The sequence shown here is derived from an EMBL/GenBank/DDBJ whole genome shotgun (WGS) entry which is preliminary data.</text>
</comment>
<dbReference type="InterPro" id="IPR036388">
    <property type="entry name" value="WH-like_DNA-bd_sf"/>
</dbReference>
<keyword evidence="1" id="KW-0547">Nucleotide-binding</keyword>
<dbReference type="Gene3D" id="1.25.40.10">
    <property type="entry name" value="Tetratricopeptide repeat domain"/>
    <property type="match status" value="2"/>
</dbReference>
<dbReference type="InterPro" id="IPR027417">
    <property type="entry name" value="P-loop_NTPase"/>
</dbReference>
<evidence type="ECO:0000313" key="6">
    <source>
        <dbReference type="Proteomes" id="UP001651880"/>
    </source>
</evidence>
<dbReference type="InterPro" id="IPR041664">
    <property type="entry name" value="AAA_16"/>
</dbReference>
<dbReference type="PANTHER" id="PTHR16305">
    <property type="entry name" value="TESTICULAR SOLUBLE ADENYLYL CYCLASE"/>
    <property type="match status" value="1"/>
</dbReference>
<feature type="repeat" description="TPR" evidence="3">
    <location>
        <begin position="835"/>
        <end position="868"/>
    </location>
</feature>
<dbReference type="RefSeq" id="WP_255225713.1">
    <property type="nucleotide sequence ID" value="NZ_JAJEKE010000001.1"/>
</dbReference>
<accession>A0ABT1NAD9</accession>
<dbReference type="Gene3D" id="3.40.50.300">
    <property type="entry name" value="P-loop containing nucleotide triphosphate hydrolases"/>
    <property type="match status" value="1"/>
</dbReference>
<dbReference type="Proteomes" id="UP001651880">
    <property type="component" value="Unassembled WGS sequence"/>
</dbReference>
<feature type="domain" description="Bacterial transcriptional activator" evidence="4">
    <location>
        <begin position="97"/>
        <end position="228"/>
    </location>
</feature>
<dbReference type="Pfam" id="PF03704">
    <property type="entry name" value="BTAD"/>
    <property type="match status" value="1"/>
</dbReference>
<dbReference type="InterPro" id="IPR005158">
    <property type="entry name" value="BTAD"/>
</dbReference>
<dbReference type="InterPro" id="IPR019734">
    <property type="entry name" value="TPR_rpt"/>
</dbReference>
<name>A0ABT1NAD9_9FIRM</name>